<protein>
    <submittedName>
        <fullName evidence="1">Uncharacterized protein</fullName>
    </submittedName>
</protein>
<sequence>MDEEEAEENHQNHHALPLMEALRKASKALQNNTISTIYNNHDTNAAIEALLELAVEADPIISTDPRLFNLAQLLDDLKTLLEKLEKLQRYGLRSLLPRQITNYNVSRVGYAIDAEIQAYIDKKNVESFVKTMNESEEDDEKAEALVGLKTRLSRGFSKEYQELILRAKVFSIVEFIVCESLFSNRIKDQAAIVALALVQFNKDVFVGLVLMGPIIRALISMGSFRSIQVLTSLVRIIRTPLVDDIKEEIPRIIGLLSAEDLKIKMATMNCVFEVGLLAREEVIEAMLGEDLVKKLMDLQRLEMMDQSKEEEGVGKFPFLGCVADFAVQVEVGEGLEKSEKRAVKLEILKRVREACVSEAEAATVVSEVLWGSSP</sequence>
<keyword evidence="2" id="KW-1185">Reference proteome</keyword>
<evidence type="ECO:0000313" key="1">
    <source>
        <dbReference type="EMBL" id="KAK9945971.1"/>
    </source>
</evidence>
<reference evidence="1 2" key="1">
    <citation type="journal article" date="2023" name="G3 (Bethesda)">
        <title>A chromosome-length genome assembly and annotation of blackberry (Rubus argutus, cv. 'Hillquist').</title>
        <authorList>
            <person name="Bruna T."/>
            <person name="Aryal R."/>
            <person name="Dudchenko O."/>
            <person name="Sargent D.J."/>
            <person name="Mead D."/>
            <person name="Buti M."/>
            <person name="Cavallini A."/>
            <person name="Hytonen T."/>
            <person name="Andres J."/>
            <person name="Pham M."/>
            <person name="Weisz D."/>
            <person name="Mascagni F."/>
            <person name="Usai G."/>
            <person name="Natali L."/>
            <person name="Bassil N."/>
            <person name="Fernandez G.E."/>
            <person name="Lomsadze A."/>
            <person name="Armour M."/>
            <person name="Olukolu B."/>
            <person name="Poorten T."/>
            <person name="Britton C."/>
            <person name="Davik J."/>
            <person name="Ashrafi H."/>
            <person name="Aiden E.L."/>
            <person name="Borodovsky M."/>
            <person name="Worthington M."/>
        </authorList>
    </citation>
    <scope>NUCLEOTIDE SEQUENCE [LARGE SCALE GENOMIC DNA]</scope>
    <source>
        <strain evidence="1">PI 553951</strain>
    </source>
</reference>
<proteinExistence type="predicted"/>
<dbReference type="PANTHER" id="PTHR35834">
    <property type="entry name" value="ARMADILLO-TYPE FOLD PROTEIN-RELATED"/>
    <property type="match status" value="1"/>
</dbReference>
<accession>A0AAW1YD21</accession>
<evidence type="ECO:0000313" key="2">
    <source>
        <dbReference type="Proteomes" id="UP001457282"/>
    </source>
</evidence>
<dbReference type="Proteomes" id="UP001457282">
    <property type="component" value="Unassembled WGS sequence"/>
</dbReference>
<dbReference type="SUPFAM" id="SSF48371">
    <property type="entry name" value="ARM repeat"/>
    <property type="match status" value="1"/>
</dbReference>
<comment type="caution">
    <text evidence="1">The sequence shown here is derived from an EMBL/GenBank/DDBJ whole genome shotgun (WGS) entry which is preliminary data.</text>
</comment>
<dbReference type="AlphaFoldDB" id="A0AAW1YD21"/>
<dbReference type="InterPro" id="IPR016024">
    <property type="entry name" value="ARM-type_fold"/>
</dbReference>
<dbReference type="EMBL" id="JBEDUW010000002">
    <property type="protein sequence ID" value="KAK9945971.1"/>
    <property type="molecule type" value="Genomic_DNA"/>
</dbReference>
<name>A0AAW1YD21_RUBAR</name>
<gene>
    <name evidence="1" type="ORF">M0R45_011459</name>
</gene>
<dbReference type="PANTHER" id="PTHR35834:SF3">
    <property type="entry name" value="ARM REPEAT SUPERFAMILY PROTEIN"/>
    <property type="match status" value="1"/>
</dbReference>
<organism evidence="1 2">
    <name type="scientific">Rubus argutus</name>
    <name type="common">Southern blackberry</name>
    <dbReference type="NCBI Taxonomy" id="59490"/>
    <lineage>
        <taxon>Eukaryota</taxon>
        <taxon>Viridiplantae</taxon>
        <taxon>Streptophyta</taxon>
        <taxon>Embryophyta</taxon>
        <taxon>Tracheophyta</taxon>
        <taxon>Spermatophyta</taxon>
        <taxon>Magnoliopsida</taxon>
        <taxon>eudicotyledons</taxon>
        <taxon>Gunneridae</taxon>
        <taxon>Pentapetalae</taxon>
        <taxon>rosids</taxon>
        <taxon>fabids</taxon>
        <taxon>Rosales</taxon>
        <taxon>Rosaceae</taxon>
        <taxon>Rosoideae</taxon>
        <taxon>Rosoideae incertae sedis</taxon>
        <taxon>Rubus</taxon>
    </lineage>
</organism>